<protein>
    <submittedName>
        <fullName evidence="1">Uncharacterized protein</fullName>
    </submittedName>
</protein>
<sequence length="81" mass="8954">MRLLLPPASKPLLATFAALLVFSSCEKKKETMPTTGGTPGNEAALLKEIELLRELLLMKDQLIAAKDEMLTLLKAQYNRPN</sequence>
<dbReference type="RefSeq" id="WP_070728699.1">
    <property type="nucleotide sequence ID" value="NZ_MDZB01000112.1"/>
</dbReference>
<comment type="caution">
    <text evidence="1">The sequence shown here is derived from an EMBL/GenBank/DDBJ whole genome shotgun (WGS) entry which is preliminary data.</text>
</comment>
<accession>A0A1G1T263</accession>
<evidence type="ECO:0000313" key="1">
    <source>
        <dbReference type="EMBL" id="OGX84971.1"/>
    </source>
</evidence>
<name>A0A1G1T263_9BACT</name>
<dbReference type="STRING" id="1908237.BEN47_15545"/>
<gene>
    <name evidence="1" type="ORF">BEN47_15545</name>
</gene>
<evidence type="ECO:0000313" key="2">
    <source>
        <dbReference type="Proteomes" id="UP000176294"/>
    </source>
</evidence>
<dbReference type="EMBL" id="MDZB01000112">
    <property type="protein sequence ID" value="OGX84971.1"/>
    <property type="molecule type" value="Genomic_DNA"/>
</dbReference>
<dbReference type="PROSITE" id="PS51257">
    <property type="entry name" value="PROKAR_LIPOPROTEIN"/>
    <property type="match status" value="1"/>
</dbReference>
<reference evidence="1 2" key="1">
    <citation type="submission" date="2016-08" db="EMBL/GenBank/DDBJ databases">
        <title>Hymenobacter coccineus sp. nov., Hymenobacter lapidarius sp. nov. and Hymenobacter glacialis sp. nov., isolated from Antarctic soil.</title>
        <authorList>
            <person name="Sedlacek I."/>
            <person name="Kralova S."/>
            <person name="Kyrova K."/>
            <person name="Maslanova I."/>
            <person name="Stankova E."/>
            <person name="Vrbovska V."/>
            <person name="Nemec M."/>
            <person name="Bartak M."/>
            <person name="Svec P."/>
            <person name="Busse H.-J."/>
            <person name="Pantucek R."/>
        </authorList>
    </citation>
    <scope>NUCLEOTIDE SEQUENCE [LARGE SCALE GENOMIC DNA]</scope>
    <source>
        <strain evidence="1 2">CCM 8643</strain>
    </source>
</reference>
<dbReference type="AlphaFoldDB" id="A0A1G1T263"/>
<dbReference type="Proteomes" id="UP000176294">
    <property type="component" value="Unassembled WGS sequence"/>
</dbReference>
<proteinExistence type="predicted"/>
<organism evidence="1 2">
    <name type="scientific">Hymenobacter lapidarius</name>
    <dbReference type="NCBI Taxonomy" id="1908237"/>
    <lineage>
        <taxon>Bacteria</taxon>
        <taxon>Pseudomonadati</taxon>
        <taxon>Bacteroidota</taxon>
        <taxon>Cytophagia</taxon>
        <taxon>Cytophagales</taxon>
        <taxon>Hymenobacteraceae</taxon>
        <taxon>Hymenobacter</taxon>
    </lineage>
</organism>
<keyword evidence="2" id="KW-1185">Reference proteome</keyword>